<feature type="region of interest" description="Disordered" evidence="3">
    <location>
        <begin position="1"/>
        <end position="22"/>
    </location>
</feature>
<keyword evidence="2" id="KW-0418">Kinase</keyword>
<dbReference type="GO" id="GO:0016301">
    <property type="term" value="F:kinase activity"/>
    <property type="evidence" value="ECO:0007669"/>
    <property type="project" value="UniProtKB-KW"/>
</dbReference>
<keyword evidence="6" id="KW-1185">Reference proteome</keyword>
<dbReference type="Gene3D" id="1.10.1070.20">
    <property type="match status" value="1"/>
</dbReference>
<sequence>MQPAVIDVTEWPEDPEHPHYPEGAREKSALFPPEVVPHEFLKPGRRYLFKLSDPRYPEQFWAETIAYIVGCLIDVEVPPAYIAVHRDRNVCGALIEWFFVDGEQSFIAGGNRLQRLMPEYDRKKGTQHSFQLVQRVCLRAARDGLEGDWLLYWGQAFLFDALIGNTDRHQDNWGFLSSTGAGGVRERLSPLFDNGTSLGMERHLEHVGGWDDNKCTAYLNRGCHHMKLLNDNKARSQHFEMVKYVVEAHPALKPPLAETLSKFSLEEFEQRLAELCKLDLPVRFREARLSFTLRLVTLRYRRLCAILS</sequence>
<evidence type="ECO:0000256" key="3">
    <source>
        <dbReference type="SAM" id="MobiDB-lite"/>
    </source>
</evidence>
<evidence type="ECO:0000313" key="5">
    <source>
        <dbReference type="EMBL" id="SIT35307.1"/>
    </source>
</evidence>
<dbReference type="Pfam" id="PF07804">
    <property type="entry name" value="HipA_C"/>
    <property type="match status" value="1"/>
</dbReference>
<dbReference type="Proteomes" id="UP000187012">
    <property type="component" value="Unassembled WGS sequence"/>
</dbReference>
<dbReference type="EMBL" id="CYGX02000004">
    <property type="protein sequence ID" value="SIT35307.1"/>
    <property type="molecule type" value="Genomic_DNA"/>
</dbReference>
<proteinExistence type="predicted"/>
<dbReference type="STRING" id="1247936.BN2475_40107"/>
<gene>
    <name evidence="5" type="ORF">BN2475_40107</name>
</gene>
<organism evidence="5 6">
    <name type="scientific">Paraburkholderia ribeironis</name>
    <dbReference type="NCBI Taxonomy" id="1247936"/>
    <lineage>
        <taxon>Bacteria</taxon>
        <taxon>Pseudomonadati</taxon>
        <taxon>Pseudomonadota</taxon>
        <taxon>Betaproteobacteria</taxon>
        <taxon>Burkholderiales</taxon>
        <taxon>Burkholderiaceae</taxon>
        <taxon>Paraburkholderia</taxon>
    </lineage>
</organism>
<keyword evidence="1" id="KW-0808">Transferase</keyword>
<feature type="domain" description="HipA-like C-terminal" evidence="4">
    <location>
        <begin position="23"/>
        <end position="242"/>
    </location>
</feature>
<evidence type="ECO:0000313" key="6">
    <source>
        <dbReference type="Proteomes" id="UP000187012"/>
    </source>
</evidence>
<reference evidence="5 6" key="1">
    <citation type="submission" date="2016-12" db="EMBL/GenBank/DDBJ databases">
        <authorList>
            <person name="Song W.-J."/>
            <person name="Kurnit D.M."/>
        </authorList>
    </citation>
    <scope>NUCLEOTIDE SEQUENCE [LARGE SCALE GENOMIC DNA]</scope>
    <source>
        <strain evidence="5 6">STM7296</strain>
    </source>
</reference>
<accession>A0A1N7RKU3</accession>
<dbReference type="InterPro" id="IPR012893">
    <property type="entry name" value="HipA-like_C"/>
</dbReference>
<dbReference type="AlphaFoldDB" id="A0A1N7RKU3"/>
<evidence type="ECO:0000259" key="4">
    <source>
        <dbReference type="Pfam" id="PF07804"/>
    </source>
</evidence>
<protein>
    <recommendedName>
        <fullName evidence="4">HipA-like C-terminal domain-containing protein</fullName>
    </recommendedName>
</protein>
<evidence type="ECO:0000256" key="1">
    <source>
        <dbReference type="ARBA" id="ARBA00022679"/>
    </source>
</evidence>
<evidence type="ECO:0000256" key="2">
    <source>
        <dbReference type="ARBA" id="ARBA00022777"/>
    </source>
</evidence>
<name>A0A1N7RKU3_9BURK</name>